<dbReference type="SUPFAM" id="SSF54427">
    <property type="entry name" value="NTF2-like"/>
    <property type="match status" value="1"/>
</dbReference>
<dbReference type="InterPro" id="IPR032710">
    <property type="entry name" value="NTF2-like_dom_sf"/>
</dbReference>
<proteinExistence type="predicted"/>
<feature type="non-terminal residue" evidence="1">
    <location>
        <position position="1"/>
    </location>
</feature>
<dbReference type="EMBL" id="BTSY01000007">
    <property type="protein sequence ID" value="GMT35704.1"/>
    <property type="molecule type" value="Genomic_DNA"/>
</dbReference>
<evidence type="ECO:0000313" key="2">
    <source>
        <dbReference type="Proteomes" id="UP001432322"/>
    </source>
</evidence>
<comment type="caution">
    <text evidence="1">The sequence shown here is derived from an EMBL/GenBank/DDBJ whole genome shotgun (WGS) entry which is preliminary data.</text>
</comment>
<gene>
    <name evidence="1" type="ORF">PFISCL1PPCAC_27001</name>
</gene>
<name>A0AAV5WU30_9BILA</name>
<sequence length="331" mass="37214">VLTSALLFSIVHAHGNTGPIPPHLRGCANITIKSEGNCPSRGYECDEDQPIRYKVHDDDWACAEVKCVDRNALLAADRQIVDTIRCRNKKWRAEGNCDFVTTSVVCAKYCDVDRCPSDLRRAPSKYTQLRVRPATTKSKCAVAECKYGFAALNHDGTLIKELPSSADVTCTGNGKWRVSDSESFDHVLCKRKVRTCGDYLCDQNCDTISIKEAKEIVNSLESRINHYFKEVDYDGLAELYHDDSVFILNKKTFFGKEGMKAMNLATSKGQAMMRKTWNKALDVGATHFVVSGDAELFVEADNKSYQGKFKQILQKMGKKWYIIYQHCSTSD</sequence>
<dbReference type="Gene3D" id="3.10.450.50">
    <property type="match status" value="1"/>
</dbReference>
<dbReference type="Proteomes" id="UP001432322">
    <property type="component" value="Unassembled WGS sequence"/>
</dbReference>
<evidence type="ECO:0000313" key="1">
    <source>
        <dbReference type="EMBL" id="GMT35704.1"/>
    </source>
</evidence>
<keyword evidence="2" id="KW-1185">Reference proteome</keyword>
<reference evidence="1" key="1">
    <citation type="submission" date="2023-10" db="EMBL/GenBank/DDBJ databases">
        <title>Genome assembly of Pristionchus species.</title>
        <authorList>
            <person name="Yoshida K."/>
            <person name="Sommer R.J."/>
        </authorList>
    </citation>
    <scope>NUCLEOTIDE SEQUENCE</scope>
    <source>
        <strain evidence="1">RS5133</strain>
    </source>
</reference>
<accession>A0AAV5WU30</accession>
<organism evidence="1 2">
    <name type="scientific">Pristionchus fissidentatus</name>
    <dbReference type="NCBI Taxonomy" id="1538716"/>
    <lineage>
        <taxon>Eukaryota</taxon>
        <taxon>Metazoa</taxon>
        <taxon>Ecdysozoa</taxon>
        <taxon>Nematoda</taxon>
        <taxon>Chromadorea</taxon>
        <taxon>Rhabditida</taxon>
        <taxon>Rhabditina</taxon>
        <taxon>Diplogasteromorpha</taxon>
        <taxon>Diplogasteroidea</taxon>
        <taxon>Neodiplogasteridae</taxon>
        <taxon>Pristionchus</taxon>
    </lineage>
</organism>
<dbReference type="AlphaFoldDB" id="A0AAV5WU30"/>
<protein>
    <submittedName>
        <fullName evidence="1">Uncharacterized protein</fullName>
    </submittedName>
</protein>